<protein>
    <submittedName>
        <fullName evidence="3">Acetyl esterase/lipase</fullName>
    </submittedName>
</protein>
<dbReference type="RefSeq" id="WP_097039863.1">
    <property type="nucleotide sequence ID" value="NZ_OBQF01000002.1"/>
</dbReference>
<dbReference type="InterPro" id="IPR050300">
    <property type="entry name" value="GDXG_lipolytic_enzyme"/>
</dbReference>
<keyword evidence="1" id="KW-0378">Hydrolase</keyword>
<sequence>MKRVLRTAALIAGAGVLYCTARAGRAALFEERSIESKIVEDLIRVFNFDLEDVDAEMLAKNFKENRKEHKIRENLMRSDVESYYDNGMKVYRIMPEEKAATRRVLYLHGGGYIHQPSAFHWLFIDQMVQETGLEFIVPIYPKTPEYSYESAYDAVAGLYDNLLEECSDELILFGDSAGGGLAIGFTQWLAEEGKVMPAGLVIISPWLDITLEHPEMDKYAKMDPMLRPDHLKIIGRIWAGTSDPSYYKVSPINGVLEGLPKIYLFVGEREICLPDARDFAEKLEAAGAPYEYYEYPMMNHVFPQYPIREGARARRQIKEILESLV</sequence>
<dbReference type="InterPro" id="IPR029058">
    <property type="entry name" value="AB_hydrolase_fold"/>
</dbReference>
<dbReference type="OrthoDB" id="9815425at2"/>
<accession>A0A285UJ94</accession>
<dbReference type="PANTHER" id="PTHR48081:SF8">
    <property type="entry name" value="ALPHA_BETA HYDROLASE FOLD-3 DOMAIN-CONTAINING PROTEIN-RELATED"/>
    <property type="match status" value="1"/>
</dbReference>
<reference evidence="4" key="1">
    <citation type="submission" date="2017-08" db="EMBL/GenBank/DDBJ databases">
        <authorList>
            <person name="Varghese N."/>
            <person name="Submissions S."/>
        </authorList>
    </citation>
    <scope>NUCLEOTIDE SEQUENCE [LARGE SCALE GENOMIC DNA]</scope>
    <source>
        <strain evidence="4">DSM 23173</strain>
    </source>
</reference>
<name>A0A285UJ94_9STAP</name>
<evidence type="ECO:0000313" key="3">
    <source>
        <dbReference type="EMBL" id="SOC40676.1"/>
    </source>
</evidence>
<dbReference type="GO" id="GO:0016787">
    <property type="term" value="F:hydrolase activity"/>
    <property type="evidence" value="ECO:0007669"/>
    <property type="project" value="UniProtKB-KW"/>
</dbReference>
<organism evidence="3 4">
    <name type="scientific">Salinicoccus kekensis</name>
    <dbReference type="NCBI Taxonomy" id="714307"/>
    <lineage>
        <taxon>Bacteria</taxon>
        <taxon>Bacillati</taxon>
        <taxon>Bacillota</taxon>
        <taxon>Bacilli</taxon>
        <taxon>Bacillales</taxon>
        <taxon>Staphylococcaceae</taxon>
        <taxon>Salinicoccus</taxon>
    </lineage>
</organism>
<keyword evidence="4" id="KW-1185">Reference proteome</keyword>
<dbReference type="SUPFAM" id="SSF53474">
    <property type="entry name" value="alpha/beta-Hydrolases"/>
    <property type="match status" value="1"/>
</dbReference>
<evidence type="ECO:0000313" key="4">
    <source>
        <dbReference type="Proteomes" id="UP000219412"/>
    </source>
</evidence>
<dbReference type="Proteomes" id="UP000219412">
    <property type="component" value="Unassembled WGS sequence"/>
</dbReference>
<feature type="domain" description="Alpha/beta hydrolase fold-3" evidence="2">
    <location>
        <begin position="104"/>
        <end position="303"/>
    </location>
</feature>
<proteinExistence type="predicted"/>
<dbReference type="InterPro" id="IPR013094">
    <property type="entry name" value="AB_hydrolase_3"/>
</dbReference>
<dbReference type="Gene3D" id="3.40.50.1820">
    <property type="entry name" value="alpha/beta hydrolase"/>
    <property type="match status" value="1"/>
</dbReference>
<gene>
    <name evidence="3" type="ORF">SAMN05878391_1058</name>
</gene>
<dbReference type="EMBL" id="OBQF01000002">
    <property type="protein sequence ID" value="SOC40676.1"/>
    <property type="molecule type" value="Genomic_DNA"/>
</dbReference>
<dbReference type="Pfam" id="PF07859">
    <property type="entry name" value="Abhydrolase_3"/>
    <property type="match status" value="1"/>
</dbReference>
<dbReference type="AlphaFoldDB" id="A0A285UJ94"/>
<evidence type="ECO:0000259" key="2">
    <source>
        <dbReference type="Pfam" id="PF07859"/>
    </source>
</evidence>
<dbReference type="PANTHER" id="PTHR48081">
    <property type="entry name" value="AB HYDROLASE SUPERFAMILY PROTEIN C4A8.06C"/>
    <property type="match status" value="1"/>
</dbReference>
<evidence type="ECO:0000256" key="1">
    <source>
        <dbReference type="ARBA" id="ARBA00022801"/>
    </source>
</evidence>